<dbReference type="SUPFAM" id="SSF55811">
    <property type="entry name" value="Nudix"/>
    <property type="match status" value="1"/>
</dbReference>
<evidence type="ECO:0000256" key="7">
    <source>
        <dbReference type="ARBA" id="ARBA00032162"/>
    </source>
</evidence>
<dbReference type="InterPro" id="IPR015797">
    <property type="entry name" value="NUDIX_hydrolase-like_dom_sf"/>
</dbReference>
<gene>
    <name evidence="12" type="ORF">SAMN05444008_11252</name>
</gene>
<keyword evidence="13" id="KW-1185">Reference proteome</keyword>
<proteinExistence type="inferred from homology"/>
<evidence type="ECO:0000256" key="1">
    <source>
        <dbReference type="ARBA" id="ARBA00000847"/>
    </source>
</evidence>
<dbReference type="RefSeq" id="WP_073044908.1">
    <property type="nucleotide sequence ID" value="NZ_FQUO01000012.1"/>
</dbReference>
<evidence type="ECO:0000259" key="11">
    <source>
        <dbReference type="PROSITE" id="PS51462"/>
    </source>
</evidence>
<dbReference type="GO" id="GO:0019693">
    <property type="term" value="P:ribose phosphate metabolic process"/>
    <property type="evidence" value="ECO:0007669"/>
    <property type="project" value="TreeGrafter"/>
</dbReference>
<sequence>MSKVSISKTEVVYDERTTLKKVTYAIEKGGKRNEQTREVVQRPNAATCLLYNPEQQVVLFTRQVRIATHVNGNEGGLLLEVPAGLLEDGEDPADTMLREILEETGYEVKGVEKLFAAYSSPGAFTELVHYFVAEYRPEQKKESGGGLEEEGEDIEIVELPFKEALQQVEQGKIQDAKTILLLQYAAMKGLLQA</sequence>
<dbReference type="Gene3D" id="3.90.79.10">
    <property type="entry name" value="Nucleoside Triphosphate Pyrophosphohydrolase"/>
    <property type="match status" value="1"/>
</dbReference>
<dbReference type="InterPro" id="IPR020084">
    <property type="entry name" value="NUDIX_hydrolase_CS"/>
</dbReference>
<feature type="binding site" evidence="9">
    <location>
        <position position="99"/>
    </location>
    <ligand>
        <name>Mg(2+)</name>
        <dbReference type="ChEBI" id="CHEBI:18420"/>
        <label>1</label>
    </ligand>
</feature>
<evidence type="ECO:0000313" key="12">
    <source>
        <dbReference type="EMBL" id="SHF78792.1"/>
    </source>
</evidence>
<protein>
    <recommendedName>
        <fullName evidence="5">GDP-mannose pyrophosphatase</fullName>
    </recommendedName>
    <alternativeName>
        <fullName evidence="7">GDP-mannose hydrolase</fullName>
    </alternativeName>
    <alternativeName>
        <fullName evidence="8">GDPMK</fullName>
    </alternativeName>
</protein>
<evidence type="ECO:0000256" key="6">
    <source>
        <dbReference type="ARBA" id="ARBA00022801"/>
    </source>
</evidence>
<dbReference type="EMBL" id="FQUO01000012">
    <property type="protein sequence ID" value="SHF78792.1"/>
    <property type="molecule type" value="Genomic_DNA"/>
</dbReference>
<dbReference type="NCBIfam" id="TIGR00052">
    <property type="entry name" value="nudix-type nucleoside diphosphatase, YffH/AdpP family"/>
    <property type="match status" value="1"/>
</dbReference>
<comment type="catalytic activity">
    <reaction evidence="1">
        <text>GDP-alpha-D-mannose + H2O = alpha-D-mannose 1-phosphate + GMP + 2 H(+)</text>
        <dbReference type="Rhea" id="RHEA:27978"/>
        <dbReference type="ChEBI" id="CHEBI:15377"/>
        <dbReference type="ChEBI" id="CHEBI:15378"/>
        <dbReference type="ChEBI" id="CHEBI:57527"/>
        <dbReference type="ChEBI" id="CHEBI:58115"/>
        <dbReference type="ChEBI" id="CHEBI:58409"/>
    </reaction>
</comment>
<dbReference type="GO" id="GO:0005829">
    <property type="term" value="C:cytosol"/>
    <property type="evidence" value="ECO:0007669"/>
    <property type="project" value="TreeGrafter"/>
</dbReference>
<feature type="domain" description="Nudix hydrolase" evidence="11">
    <location>
        <begin position="41"/>
        <end position="181"/>
    </location>
</feature>
<dbReference type="AlphaFoldDB" id="A0A1M5EIB0"/>
<dbReference type="GO" id="GO:0016818">
    <property type="term" value="F:hydrolase activity, acting on acid anhydrides, in phosphorus-containing anhydrides"/>
    <property type="evidence" value="ECO:0007669"/>
    <property type="project" value="InterPro"/>
</dbReference>
<evidence type="ECO:0000256" key="3">
    <source>
        <dbReference type="ARBA" id="ARBA00007275"/>
    </source>
</evidence>
<dbReference type="PROSITE" id="PS00893">
    <property type="entry name" value="NUDIX_BOX"/>
    <property type="match status" value="1"/>
</dbReference>
<accession>A0A1M5EIB0</accession>
<comment type="similarity">
    <text evidence="3">Belongs to the Nudix hydrolase family. NudK subfamily.</text>
</comment>
<evidence type="ECO:0000313" key="13">
    <source>
        <dbReference type="Proteomes" id="UP000184368"/>
    </source>
</evidence>
<comment type="cofactor">
    <cofactor evidence="2 9">
        <name>Mg(2+)</name>
        <dbReference type="ChEBI" id="CHEBI:18420"/>
    </cofactor>
</comment>
<dbReference type="InterPro" id="IPR000086">
    <property type="entry name" value="NUDIX_hydrolase_dom"/>
</dbReference>
<dbReference type="STRING" id="1302690.BUE76_04165"/>
<dbReference type="PANTHER" id="PTHR11839:SF18">
    <property type="entry name" value="NUDIX HYDROLASE DOMAIN-CONTAINING PROTEIN"/>
    <property type="match status" value="1"/>
</dbReference>
<dbReference type="Proteomes" id="UP000184368">
    <property type="component" value="Unassembled WGS sequence"/>
</dbReference>
<feature type="binding site" evidence="9">
    <location>
        <position position="103"/>
    </location>
    <ligand>
        <name>Mg(2+)</name>
        <dbReference type="ChEBI" id="CHEBI:18420"/>
        <label>1</label>
    </ligand>
</feature>
<dbReference type="GO" id="GO:0046872">
    <property type="term" value="F:metal ion binding"/>
    <property type="evidence" value="ECO:0007669"/>
    <property type="project" value="UniProtKB-KW"/>
</dbReference>
<dbReference type="OrthoDB" id="1523642at2"/>
<feature type="binding site" evidence="9">
    <location>
        <position position="152"/>
    </location>
    <ligand>
        <name>Mg(2+)</name>
        <dbReference type="ChEBI" id="CHEBI:18420"/>
        <label>1</label>
    </ligand>
</feature>
<evidence type="ECO:0000256" key="10">
    <source>
        <dbReference type="PIRSR" id="PIRSR604385-3"/>
    </source>
</evidence>
<feature type="binding site" evidence="9">
    <location>
        <position position="83"/>
    </location>
    <ligand>
        <name>Mg(2+)</name>
        <dbReference type="ChEBI" id="CHEBI:18420"/>
        <label>1</label>
    </ligand>
</feature>
<keyword evidence="9" id="KW-0460">Magnesium</keyword>
<keyword evidence="9" id="KW-0479">Metal-binding</keyword>
<organism evidence="12 13">
    <name type="scientific">Cnuella takakiae</name>
    <dbReference type="NCBI Taxonomy" id="1302690"/>
    <lineage>
        <taxon>Bacteria</taxon>
        <taxon>Pseudomonadati</taxon>
        <taxon>Bacteroidota</taxon>
        <taxon>Chitinophagia</taxon>
        <taxon>Chitinophagales</taxon>
        <taxon>Chitinophagaceae</taxon>
        <taxon>Cnuella</taxon>
    </lineage>
</organism>
<evidence type="ECO:0000256" key="9">
    <source>
        <dbReference type="PIRSR" id="PIRSR604385-2"/>
    </source>
</evidence>
<dbReference type="GO" id="GO:0006753">
    <property type="term" value="P:nucleoside phosphate metabolic process"/>
    <property type="evidence" value="ECO:0007669"/>
    <property type="project" value="TreeGrafter"/>
</dbReference>
<reference evidence="12 13" key="1">
    <citation type="submission" date="2016-11" db="EMBL/GenBank/DDBJ databases">
        <authorList>
            <person name="Jaros S."/>
            <person name="Januszkiewicz K."/>
            <person name="Wedrychowicz H."/>
        </authorList>
    </citation>
    <scope>NUCLEOTIDE SEQUENCE [LARGE SCALE GENOMIC DNA]</scope>
    <source>
        <strain evidence="12 13">DSM 26897</strain>
    </source>
</reference>
<dbReference type="PANTHER" id="PTHR11839">
    <property type="entry name" value="UDP/ADP-SUGAR PYROPHOSPHATASE"/>
    <property type="match status" value="1"/>
</dbReference>
<comment type="subunit">
    <text evidence="4">Homodimer.</text>
</comment>
<dbReference type="PROSITE" id="PS51462">
    <property type="entry name" value="NUDIX"/>
    <property type="match status" value="1"/>
</dbReference>
<evidence type="ECO:0000256" key="8">
    <source>
        <dbReference type="ARBA" id="ARBA00032272"/>
    </source>
</evidence>
<name>A0A1M5EIB0_9BACT</name>
<feature type="short sequence motif" description="Nudix box" evidence="10">
    <location>
        <begin position="84"/>
        <end position="106"/>
    </location>
</feature>
<dbReference type="Pfam" id="PF00293">
    <property type="entry name" value="NUDIX"/>
    <property type="match status" value="1"/>
</dbReference>
<evidence type="ECO:0000256" key="4">
    <source>
        <dbReference type="ARBA" id="ARBA00011738"/>
    </source>
</evidence>
<evidence type="ECO:0000256" key="2">
    <source>
        <dbReference type="ARBA" id="ARBA00001946"/>
    </source>
</evidence>
<evidence type="ECO:0000256" key="5">
    <source>
        <dbReference type="ARBA" id="ARBA00016377"/>
    </source>
</evidence>
<dbReference type="InterPro" id="IPR004385">
    <property type="entry name" value="NDP_pyrophosphatase"/>
</dbReference>
<keyword evidence="6" id="KW-0378">Hydrolase</keyword>